<dbReference type="OrthoDB" id="17098at2759"/>
<name>A0A7M7JV54_VARDE</name>
<keyword evidence="4 9" id="KW-0812">Transmembrane</keyword>
<evidence type="ECO:0000256" key="1">
    <source>
        <dbReference type="ARBA" id="ARBA00004389"/>
    </source>
</evidence>
<evidence type="ECO:0000313" key="10">
    <source>
        <dbReference type="EnsemblMetazoa" id="XP_022657698"/>
    </source>
</evidence>
<evidence type="ECO:0000256" key="5">
    <source>
        <dbReference type="ARBA" id="ARBA00022824"/>
    </source>
</evidence>
<feature type="region of interest" description="Disordered" evidence="8">
    <location>
        <begin position="1"/>
        <end position="29"/>
    </location>
</feature>
<protein>
    <recommendedName>
        <fullName evidence="3">UDP-N-acetylglucosamine transferase subunit ALG14</fullName>
    </recommendedName>
</protein>
<evidence type="ECO:0000256" key="7">
    <source>
        <dbReference type="ARBA" id="ARBA00023136"/>
    </source>
</evidence>
<evidence type="ECO:0000256" key="6">
    <source>
        <dbReference type="ARBA" id="ARBA00022989"/>
    </source>
</evidence>
<dbReference type="PANTHER" id="PTHR12154:SF4">
    <property type="entry name" value="UDP-N-ACETYLGLUCOSAMINE TRANSFERASE SUBUNIT ALG14 HOMOLOG"/>
    <property type="match status" value="1"/>
</dbReference>
<dbReference type="Pfam" id="PF08660">
    <property type="entry name" value="Alg14"/>
    <property type="match status" value="1"/>
</dbReference>
<proteinExistence type="inferred from homology"/>
<comment type="subcellular location">
    <subcellularLocation>
        <location evidence="1">Endoplasmic reticulum membrane</location>
        <topology evidence="1">Single-pass membrane protein</topology>
    </subcellularLocation>
</comment>
<dbReference type="AlphaFoldDB" id="A0A7M7JV54"/>
<keyword evidence="6 9" id="KW-1133">Transmembrane helix</keyword>
<accession>A0A7M7JV54</accession>
<dbReference type="GeneID" id="111248892"/>
<dbReference type="InterPro" id="IPR013969">
    <property type="entry name" value="Oligosacch_biosynth_Alg14"/>
</dbReference>
<dbReference type="PANTHER" id="PTHR12154">
    <property type="entry name" value="GLYCOSYL TRANSFERASE-RELATED"/>
    <property type="match status" value="1"/>
</dbReference>
<feature type="transmembrane region" description="Helical" evidence="9">
    <location>
        <begin position="113"/>
        <end position="133"/>
    </location>
</feature>
<evidence type="ECO:0000313" key="11">
    <source>
        <dbReference type="Proteomes" id="UP000594260"/>
    </source>
</evidence>
<dbReference type="KEGG" id="vde:111248892"/>
<evidence type="ECO:0000256" key="4">
    <source>
        <dbReference type="ARBA" id="ARBA00022692"/>
    </source>
</evidence>
<feature type="compositionally biased region" description="Basic and acidic residues" evidence="8">
    <location>
        <begin position="13"/>
        <end position="29"/>
    </location>
</feature>
<feature type="compositionally biased region" description="Polar residues" evidence="8">
    <location>
        <begin position="1"/>
        <end position="12"/>
    </location>
</feature>
<dbReference type="EnsemblMetazoa" id="XM_022801963">
    <property type="protein sequence ID" value="XP_022657698"/>
    <property type="gene ID" value="LOC111248892"/>
</dbReference>
<dbReference type="FunCoup" id="A0A7M7JV54">
    <property type="interactions" value="386"/>
</dbReference>
<organism evidence="10 11">
    <name type="scientific">Varroa destructor</name>
    <name type="common">Honeybee mite</name>
    <dbReference type="NCBI Taxonomy" id="109461"/>
    <lineage>
        <taxon>Eukaryota</taxon>
        <taxon>Metazoa</taxon>
        <taxon>Ecdysozoa</taxon>
        <taxon>Arthropoda</taxon>
        <taxon>Chelicerata</taxon>
        <taxon>Arachnida</taxon>
        <taxon>Acari</taxon>
        <taxon>Parasitiformes</taxon>
        <taxon>Mesostigmata</taxon>
        <taxon>Gamasina</taxon>
        <taxon>Dermanyssoidea</taxon>
        <taxon>Varroidae</taxon>
        <taxon>Varroa</taxon>
    </lineage>
</organism>
<dbReference type="GO" id="GO:0004577">
    <property type="term" value="F:N-acetylglucosaminyldiphosphodolichol N-acetylglucosaminyltransferase activity"/>
    <property type="evidence" value="ECO:0007669"/>
    <property type="project" value="TreeGrafter"/>
</dbReference>
<evidence type="ECO:0000256" key="8">
    <source>
        <dbReference type="SAM" id="MobiDB-lite"/>
    </source>
</evidence>
<feature type="transmembrane region" description="Helical" evidence="9">
    <location>
        <begin position="139"/>
        <end position="162"/>
    </location>
</feature>
<reference evidence="10" key="1">
    <citation type="submission" date="2021-01" db="UniProtKB">
        <authorList>
            <consortium name="EnsemblMetazoa"/>
        </authorList>
    </citation>
    <scope>IDENTIFICATION</scope>
</reference>
<dbReference type="RefSeq" id="XP_022657698.1">
    <property type="nucleotide sequence ID" value="XM_022801963.1"/>
</dbReference>
<keyword evidence="5" id="KW-0256">Endoplasmic reticulum</keyword>
<dbReference type="CTD" id="199857"/>
<dbReference type="Gene3D" id="3.40.50.2000">
    <property type="entry name" value="Glycogen Phosphorylase B"/>
    <property type="match status" value="1"/>
</dbReference>
<evidence type="ECO:0000256" key="3">
    <source>
        <dbReference type="ARBA" id="ARBA00017467"/>
    </source>
</evidence>
<dbReference type="GO" id="GO:0006488">
    <property type="term" value="P:dolichol-linked oligosaccharide biosynthetic process"/>
    <property type="evidence" value="ECO:0007669"/>
    <property type="project" value="InterPro"/>
</dbReference>
<evidence type="ECO:0000256" key="2">
    <source>
        <dbReference type="ARBA" id="ARBA00009731"/>
    </source>
</evidence>
<keyword evidence="7 9" id="KW-0472">Membrane</keyword>
<keyword evidence="11" id="KW-1185">Reference proteome</keyword>
<sequence>MVENKSNSVSTENQKKNDPKKPAEAKEPELTKQCLTRRRKFIESALKTNCILSLSFYIDTLVITENLPLYRVIFYGYIKKNNYIYIYINVCVGRRKDYVLLPISRIREVHQSLLTVPFTAALPLFQAPFILLWHRPDVLVANGPGICIPLILWSFVFAVFCLKRPVIIFVESFCRVQTLSLTARFMKPFVDRLIVQWRPLHESYKKATRYHGLLV</sequence>
<evidence type="ECO:0000256" key="9">
    <source>
        <dbReference type="SAM" id="Phobius"/>
    </source>
</evidence>
<dbReference type="Proteomes" id="UP000594260">
    <property type="component" value="Unplaced"/>
</dbReference>
<comment type="similarity">
    <text evidence="2">Belongs to the ALG14 family.</text>
</comment>
<dbReference type="InParanoid" id="A0A7M7JV54"/>
<dbReference type="GO" id="GO:0043541">
    <property type="term" value="C:UDP-N-acetylglucosamine transferase complex"/>
    <property type="evidence" value="ECO:0007669"/>
    <property type="project" value="TreeGrafter"/>
</dbReference>